<name>A0A0F8ZIC5_9ZZZZ</name>
<comment type="caution">
    <text evidence="3">The sequence shown here is derived from an EMBL/GenBank/DDBJ whole genome shotgun (WGS) entry which is preliminary data.</text>
</comment>
<accession>A0A0F8ZIC5</accession>
<feature type="coiled-coil region" evidence="1">
    <location>
        <begin position="61"/>
        <end position="88"/>
    </location>
</feature>
<keyword evidence="1" id="KW-0175">Coiled coil</keyword>
<feature type="compositionally biased region" description="Basic residues" evidence="2">
    <location>
        <begin position="1"/>
        <end position="12"/>
    </location>
</feature>
<dbReference type="AlphaFoldDB" id="A0A0F8ZIC5"/>
<feature type="non-terminal residue" evidence="3">
    <location>
        <position position="1"/>
    </location>
</feature>
<gene>
    <name evidence="3" type="ORF">LCGC14_2692000</name>
</gene>
<feature type="region of interest" description="Disordered" evidence="2">
    <location>
        <begin position="1"/>
        <end position="33"/>
    </location>
</feature>
<protein>
    <submittedName>
        <fullName evidence="3">Uncharacterized protein</fullName>
    </submittedName>
</protein>
<sequence>QMTKTKSKIRKPKAGERNKDGTMRPKSGPYLPRGAAKIVKGNDKPPVPRFTNYPHLVGAGLEVLIDERQSLKHELEGTENRIRDINQRIESMMVGADVTVVTVHQWRVAVIATRSASRIVAEKLVELGVKVDVITRATVPGKEYNRVDVRMTALAKAAQP</sequence>
<evidence type="ECO:0000256" key="1">
    <source>
        <dbReference type="SAM" id="Coils"/>
    </source>
</evidence>
<reference evidence="3" key="1">
    <citation type="journal article" date="2015" name="Nature">
        <title>Complex archaea that bridge the gap between prokaryotes and eukaryotes.</title>
        <authorList>
            <person name="Spang A."/>
            <person name="Saw J.H."/>
            <person name="Jorgensen S.L."/>
            <person name="Zaremba-Niedzwiedzka K."/>
            <person name="Martijn J."/>
            <person name="Lind A.E."/>
            <person name="van Eijk R."/>
            <person name="Schleper C."/>
            <person name="Guy L."/>
            <person name="Ettema T.J."/>
        </authorList>
    </citation>
    <scope>NUCLEOTIDE SEQUENCE</scope>
</reference>
<proteinExistence type="predicted"/>
<dbReference type="EMBL" id="LAZR01047735">
    <property type="protein sequence ID" value="KKK93528.1"/>
    <property type="molecule type" value="Genomic_DNA"/>
</dbReference>
<feature type="compositionally biased region" description="Basic and acidic residues" evidence="2">
    <location>
        <begin position="13"/>
        <end position="23"/>
    </location>
</feature>
<organism evidence="3">
    <name type="scientific">marine sediment metagenome</name>
    <dbReference type="NCBI Taxonomy" id="412755"/>
    <lineage>
        <taxon>unclassified sequences</taxon>
        <taxon>metagenomes</taxon>
        <taxon>ecological metagenomes</taxon>
    </lineage>
</organism>
<evidence type="ECO:0000313" key="3">
    <source>
        <dbReference type="EMBL" id="KKK93528.1"/>
    </source>
</evidence>
<evidence type="ECO:0000256" key="2">
    <source>
        <dbReference type="SAM" id="MobiDB-lite"/>
    </source>
</evidence>